<accession>A0A4R3JWI1</accession>
<evidence type="ECO:0000256" key="5">
    <source>
        <dbReference type="ARBA" id="ARBA00023125"/>
    </source>
</evidence>
<evidence type="ECO:0000256" key="7">
    <source>
        <dbReference type="HAMAP-Rule" id="MF_01008"/>
    </source>
</evidence>
<name>A0A4R3JWI1_9PROT</name>
<comment type="similarity">
    <text evidence="7">Belongs to the MraZ family.</text>
</comment>
<protein>
    <recommendedName>
        <fullName evidence="1 7">Transcriptional regulator MraZ</fullName>
    </recommendedName>
</protein>
<dbReference type="InterPro" id="IPR038619">
    <property type="entry name" value="MraZ_sf"/>
</dbReference>
<evidence type="ECO:0000256" key="4">
    <source>
        <dbReference type="ARBA" id="ARBA00023015"/>
    </source>
</evidence>
<dbReference type="InterPro" id="IPR003444">
    <property type="entry name" value="MraZ"/>
</dbReference>
<dbReference type="InterPro" id="IPR007159">
    <property type="entry name" value="SpoVT-AbrB_dom"/>
</dbReference>
<comment type="subcellular location">
    <subcellularLocation>
        <location evidence="7">Cytoplasm</location>
        <location evidence="7">Nucleoid</location>
    </subcellularLocation>
</comment>
<evidence type="ECO:0000313" key="9">
    <source>
        <dbReference type="EMBL" id="TCS71044.1"/>
    </source>
</evidence>
<keyword evidence="5 7" id="KW-0238">DNA-binding</keyword>
<proteinExistence type="inferred from homology"/>
<evidence type="ECO:0000256" key="6">
    <source>
        <dbReference type="ARBA" id="ARBA00023163"/>
    </source>
</evidence>
<dbReference type="InterPro" id="IPR020603">
    <property type="entry name" value="MraZ_dom"/>
</dbReference>
<dbReference type="SUPFAM" id="SSF89447">
    <property type="entry name" value="AbrB/MazE/MraZ-like"/>
    <property type="match status" value="1"/>
</dbReference>
<keyword evidence="3" id="KW-0677">Repeat</keyword>
<dbReference type="InterPro" id="IPR035642">
    <property type="entry name" value="MraZ_N"/>
</dbReference>
<dbReference type="GO" id="GO:0000976">
    <property type="term" value="F:transcription cis-regulatory region binding"/>
    <property type="evidence" value="ECO:0007669"/>
    <property type="project" value="TreeGrafter"/>
</dbReference>
<evidence type="ECO:0000256" key="2">
    <source>
        <dbReference type="ARBA" id="ARBA00022490"/>
    </source>
</evidence>
<dbReference type="GO" id="GO:0009295">
    <property type="term" value="C:nucleoid"/>
    <property type="evidence" value="ECO:0007669"/>
    <property type="project" value="UniProtKB-SubCell"/>
</dbReference>
<comment type="caution">
    <text evidence="9">The sequence shown here is derived from an EMBL/GenBank/DDBJ whole genome shotgun (WGS) entry which is preliminary data.</text>
</comment>
<dbReference type="GO" id="GO:2000143">
    <property type="term" value="P:negative regulation of DNA-templated transcription initiation"/>
    <property type="evidence" value="ECO:0007669"/>
    <property type="project" value="TreeGrafter"/>
</dbReference>
<dbReference type="RefSeq" id="WP_126463599.1">
    <property type="nucleotide sequence ID" value="NZ_AP018721.1"/>
</dbReference>
<evidence type="ECO:0000313" key="10">
    <source>
        <dbReference type="Proteomes" id="UP000295135"/>
    </source>
</evidence>
<dbReference type="GO" id="GO:0005737">
    <property type="term" value="C:cytoplasm"/>
    <property type="evidence" value="ECO:0007669"/>
    <property type="project" value="UniProtKB-UniRule"/>
</dbReference>
<dbReference type="PROSITE" id="PS51740">
    <property type="entry name" value="SPOVT_ABRB"/>
    <property type="match status" value="2"/>
</dbReference>
<dbReference type="CDD" id="cd16320">
    <property type="entry name" value="MraZ_N"/>
    <property type="match status" value="1"/>
</dbReference>
<dbReference type="CDD" id="cd16321">
    <property type="entry name" value="MraZ_C"/>
    <property type="match status" value="1"/>
</dbReference>
<dbReference type="Pfam" id="PF02381">
    <property type="entry name" value="MraZ"/>
    <property type="match status" value="2"/>
</dbReference>
<gene>
    <name evidence="7" type="primary">mraZ</name>
    <name evidence="9" type="ORF">EDC61_11260</name>
</gene>
<dbReference type="NCBIfam" id="TIGR00242">
    <property type="entry name" value="division/cell wall cluster transcriptional repressor MraZ"/>
    <property type="match status" value="1"/>
</dbReference>
<evidence type="ECO:0000256" key="3">
    <source>
        <dbReference type="ARBA" id="ARBA00022737"/>
    </source>
</evidence>
<dbReference type="PANTHER" id="PTHR34701">
    <property type="entry name" value="TRANSCRIPTIONAL REGULATOR MRAZ"/>
    <property type="match status" value="1"/>
</dbReference>
<dbReference type="GO" id="GO:0003700">
    <property type="term" value="F:DNA-binding transcription factor activity"/>
    <property type="evidence" value="ECO:0007669"/>
    <property type="project" value="UniProtKB-UniRule"/>
</dbReference>
<keyword evidence="2 7" id="KW-0963">Cytoplasm</keyword>
<evidence type="ECO:0000259" key="8">
    <source>
        <dbReference type="PROSITE" id="PS51740"/>
    </source>
</evidence>
<sequence>MFRGLNALAVDGKGRLAIPTKYRELLVERCGGRLIVTADPSGCLLLYPFPEWEPIERKLTSLSSFNPVSRQLQRILVGSASDVELDGAGRILLPPMLRKHANLEKEAMLVGQGNKFEIWSEAAWQAQYEAAGQLPELLGNALQNGELPDELKGFSL</sequence>
<dbReference type="EMBL" id="SLZY01000012">
    <property type="protein sequence ID" value="TCS71044.1"/>
    <property type="molecule type" value="Genomic_DNA"/>
</dbReference>
<dbReference type="HAMAP" id="MF_01008">
    <property type="entry name" value="MraZ"/>
    <property type="match status" value="1"/>
</dbReference>
<feature type="domain" description="SpoVT-AbrB" evidence="8">
    <location>
        <begin position="5"/>
        <end position="51"/>
    </location>
</feature>
<organism evidence="9 10">
    <name type="scientific">Sulfuritortus calidifontis</name>
    <dbReference type="NCBI Taxonomy" id="1914471"/>
    <lineage>
        <taxon>Bacteria</taxon>
        <taxon>Pseudomonadati</taxon>
        <taxon>Pseudomonadota</taxon>
        <taxon>Betaproteobacteria</taxon>
        <taxon>Nitrosomonadales</taxon>
        <taxon>Thiobacillaceae</taxon>
        <taxon>Sulfuritortus</taxon>
    </lineage>
</organism>
<dbReference type="Gene3D" id="3.40.1550.20">
    <property type="entry name" value="Transcriptional regulator MraZ domain"/>
    <property type="match status" value="1"/>
</dbReference>
<dbReference type="PANTHER" id="PTHR34701:SF1">
    <property type="entry name" value="TRANSCRIPTIONAL REGULATOR MRAZ"/>
    <property type="match status" value="1"/>
</dbReference>
<keyword evidence="6 7" id="KW-0804">Transcription</keyword>
<dbReference type="InterPro" id="IPR037914">
    <property type="entry name" value="SpoVT-AbrB_sf"/>
</dbReference>
<dbReference type="Proteomes" id="UP000295135">
    <property type="component" value="Unassembled WGS sequence"/>
</dbReference>
<keyword evidence="4 7" id="KW-0805">Transcription regulation</keyword>
<evidence type="ECO:0000256" key="1">
    <source>
        <dbReference type="ARBA" id="ARBA00013860"/>
    </source>
</evidence>
<feature type="domain" description="SpoVT-AbrB" evidence="8">
    <location>
        <begin position="80"/>
        <end position="123"/>
    </location>
</feature>
<dbReference type="AlphaFoldDB" id="A0A4R3JWI1"/>
<reference evidence="9 10" key="1">
    <citation type="submission" date="2019-03" db="EMBL/GenBank/DDBJ databases">
        <title>Genomic Encyclopedia of Type Strains, Phase IV (KMG-IV): sequencing the most valuable type-strain genomes for metagenomic binning, comparative biology and taxonomic classification.</title>
        <authorList>
            <person name="Goeker M."/>
        </authorList>
    </citation>
    <scope>NUCLEOTIDE SEQUENCE [LARGE SCALE GENOMIC DNA]</scope>
    <source>
        <strain evidence="9 10">DSM 103923</strain>
    </source>
</reference>
<dbReference type="OrthoDB" id="9807753at2"/>
<keyword evidence="10" id="KW-1185">Reference proteome</keyword>
<dbReference type="InterPro" id="IPR035644">
    <property type="entry name" value="MraZ_C"/>
</dbReference>
<comment type="subunit">
    <text evidence="7">Forms oligomers.</text>
</comment>